<keyword evidence="2" id="KW-1185">Reference proteome</keyword>
<sequence>MLKRKHVFLDDQVKINRVENKLKKYEKFKPYDQKTVEEDFRLHEKLAQLSIVASNFMMTGHSPTMVMTKREEGDEVLLPVGGGQKDRAREIISKIDFRKLYRGGKGRKTDPIMIITAICMYVMRQDNPRRGDIKYSNDFIRNVGVTKDIYKHISEKLDSYIKSGNLISSSI</sequence>
<comment type="caution">
    <text evidence="1">The sequence shown here is derived from an EMBL/GenBank/DDBJ whole genome shotgun (WGS) entry which is preliminary data.</text>
</comment>
<accession>A0A8T5USU0</accession>
<dbReference type="Proteomes" id="UP000825933">
    <property type="component" value="Unassembled WGS sequence"/>
</dbReference>
<gene>
    <name evidence="1" type="ORF">K8N75_03120</name>
</gene>
<reference evidence="2" key="1">
    <citation type="journal article" date="2022" name="Microbiol. Resour. Announc.">
        <title>Draft Genome Sequence of a Methanogenic Archaeon from West Spitsbergen Permafrost.</title>
        <authorList>
            <person name="Trubitsyn V."/>
            <person name="Rivkina E."/>
            <person name="Shcherbakova V."/>
        </authorList>
    </citation>
    <scope>NUCLEOTIDE SEQUENCE [LARGE SCALE GENOMIC DNA]</scope>
    <source>
        <strain evidence="2">VT</strain>
    </source>
</reference>
<evidence type="ECO:0000313" key="2">
    <source>
        <dbReference type="Proteomes" id="UP000825933"/>
    </source>
</evidence>
<organism evidence="1 2">
    <name type="scientific">Methanobacterium spitsbergense</name>
    <dbReference type="NCBI Taxonomy" id="2874285"/>
    <lineage>
        <taxon>Archaea</taxon>
        <taxon>Methanobacteriati</taxon>
        <taxon>Methanobacteriota</taxon>
        <taxon>Methanomada group</taxon>
        <taxon>Methanobacteria</taxon>
        <taxon>Methanobacteriales</taxon>
        <taxon>Methanobacteriaceae</taxon>
        <taxon>Methanobacterium</taxon>
    </lineage>
</organism>
<proteinExistence type="predicted"/>
<dbReference type="EMBL" id="JAIOUQ010000003">
    <property type="protein sequence ID" value="MBZ2165036.1"/>
    <property type="molecule type" value="Genomic_DNA"/>
</dbReference>
<name>A0A8T5USU0_9EURY</name>
<evidence type="ECO:0000313" key="1">
    <source>
        <dbReference type="EMBL" id="MBZ2165036.1"/>
    </source>
</evidence>
<dbReference type="AlphaFoldDB" id="A0A8T5USU0"/>
<protein>
    <submittedName>
        <fullName evidence="1">Uncharacterized protein</fullName>
    </submittedName>
</protein>
<dbReference type="RefSeq" id="WP_223790668.1">
    <property type="nucleotide sequence ID" value="NZ_JAIOUQ010000003.1"/>
</dbReference>